<dbReference type="Proteomes" id="UP000034852">
    <property type="component" value="Unassembled WGS sequence"/>
</dbReference>
<dbReference type="InterPro" id="IPR036771">
    <property type="entry name" value="ATPsynth_dsu/esu_N"/>
</dbReference>
<dbReference type="GO" id="GO:0005524">
    <property type="term" value="F:ATP binding"/>
    <property type="evidence" value="ECO:0007669"/>
    <property type="project" value="UniProtKB-UniRule"/>
</dbReference>
<comment type="caution">
    <text evidence="11">The sequence shown here is derived from an EMBL/GenBank/DDBJ whole genome shotgun (WGS) entry which is preliminary data.</text>
</comment>
<dbReference type="PANTHER" id="PTHR13822:SF10">
    <property type="entry name" value="ATP SYNTHASE EPSILON CHAIN, CHLOROPLASTIC"/>
    <property type="match status" value="1"/>
</dbReference>
<keyword evidence="7 8" id="KW-0066">ATP synthesis</keyword>
<dbReference type="HAMAP" id="MF_00530">
    <property type="entry name" value="ATP_synth_epsil_bac"/>
    <property type="match status" value="1"/>
</dbReference>
<comment type="subcellular location">
    <subcellularLocation>
        <location evidence="8">Cell membrane</location>
        <topology evidence="8">Peripheral membrane protein</topology>
    </subcellularLocation>
    <subcellularLocation>
        <location evidence="1">Endomembrane system</location>
        <topology evidence="1">Peripheral membrane protein</topology>
    </subcellularLocation>
</comment>
<keyword evidence="5 8" id="KW-0472">Membrane</keyword>
<evidence type="ECO:0000256" key="2">
    <source>
        <dbReference type="ARBA" id="ARBA00005712"/>
    </source>
</evidence>
<keyword evidence="6 8" id="KW-0139">CF(1)</keyword>
<proteinExistence type="inferred from homology"/>
<evidence type="ECO:0000256" key="9">
    <source>
        <dbReference type="RuleBase" id="RU003656"/>
    </source>
</evidence>
<dbReference type="InterPro" id="IPR020546">
    <property type="entry name" value="ATP_synth_F1_dsu/esu_N"/>
</dbReference>
<evidence type="ECO:0000259" key="10">
    <source>
        <dbReference type="Pfam" id="PF02823"/>
    </source>
</evidence>
<protein>
    <recommendedName>
        <fullName evidence="8">ATP synthase epsilon chain</fullName>
    </recommendedName>
    <alternativeName>
        <fullName evidence="8">ATP synthase F1 sector epsilon subunit</fullName>
    </alternativeName>
    <alternativeName>
        <fullName evidence="8">F-ATPase epsilon subunit</fullName>
    </alternativeName>
</protein>
<dbReference type="Pfam" id="PF02823">
    <property type="entry name" value="ATP-synt_DE_N"/>
    <property type="match status" value="1"/>
</dbReference>
<dbReference type="SUPFAM" id="SSF51344">
    <property type="entry name" value="Epsilon subunit of F1F0-ATP synthase N-terminal domain"/>
    <property type="match status" value="1"/>
</dbReference>
<evidence type="ECO:0000256" key="4">
    <source>
        <dbReference type="ARBA" id="ARBA00023065"/>
    </source>
</evidence>
<keyword evidence="8" id="KW-1003">Cell membrane</keyword>
<evidence type="ECO:0000256" key="6">
    <source>
        <dbReference type="ARBA" id="ARBA00023196"/>
    </source>
</evidence>
<evidence type="ECO:0000313" key="12">
    <source>
        <dbReference type="Proteomes" id="UP000034852"/>
    </source>
</evidence>
<feature type="domain" description="ATP synthase F1 complex delta/epsilon subunit N-terminal" evidence="10">
    <location>
        <begin position="1"/>
        <end position="80"/>
    </location>
</feature>
<dbReference type="InterPro" id="IPR001469">
    <property type="entry name" value="ATP_synth_F1_dsu/esu"/>
</dbReference>
<gene>
    <name evidence="8" type="primary">atpC</name>
    <name evidence="11" type="ORF">US52_C0050G0007</name>
</gene>
<keyword evidence="8" id="KW-0375">Hydrogen ion transport</keyword>
<evidence type="ECO:0000256" key="5">
    <source>
        <dbReference type="ARBA" id="ARBA00023136"/>
    </source>
</evidence>
<dbReference type="GO" id="GO:0012505">
    <property type="term" value="C:endomembrane system"/>
    <property type="evidence" value="ECO:0007669"/>
    <property type="project" value="UniProtKB-SubCell"/>
</dbReference>
<sequence length="130" mass="14381">MKVKVVSSAAKLFEEENVNSISLPGEAGQMQILNDHTDIVSNLKIGEVVVKHGENSEKIVINGGLLVFRKNEALVLANEATKAGDLVEAEIDKAIAQAEKKLESELEPSELIQLERILRYEKFKKQRANV</sequence>
<dbReference type="PANTHER" id="PTHR13822">
    <property type="entry name" value="ATP SYNTHASE DELTA/EPSILON CHAIN"/>
    <property type="match status" value="1"/>
</dbReference>
<evidence type="ECO:0000256" key="7">
    <source>
        <dbReference type="ARBA" id="ARBA00023310"/>
    </source>
</evidence>
<dbReference type="GO" id="GO:0005886">
    <property type="term" value="C:plasma membrane"/>
    <property type="evidence" value="ECO:0007669"/>
    <property type="project" value="UniProtKB-SubCell"/>
</dbReference>
<comment type="similarity">
    <text evidence="2 8 9">Belongs to the ATPase epsilon chain family.</text>
</comment>
<evidence type="ECO:0000313" key="11">
    <source>
        <dbReference type="EMBL" id="KKQ34691.1"/>
    </source>
</evidence>
<name>A0A0G0K233_9BACT</name>
<comment type="function">
    <text evidence="8">Produces ATP from ADP in the presence of a proton gradient across the membrane.</text>
</comment>
<dbReference type="Gene3D" id="2.60.15.10">
    <property type="entry name" value="F0F1 ATP synthase delta/epsilon subunit, N-terminal"/>
    <property type="match status" value="1"/>
</dbReference>
<dbReference type="NCBIfam" id="TIGR01216">
    <property type="entry name" value="ATP_synt_epsi"/>
    <property type="match status" value="1"/>
</dbReference>
<dbReference type="GO" id="GO:0046933">
    <property type="term" value="F:proton-transporting ATP synthase activity, rotational mechanism"/>
    <property type="evidence" value="ECO:0007669"/>
    <property type="project" value="UniProtKB-UniRule"/>
</dbReference>
<evidence type="ECO:0000256" key="8">
    <source>
        <dbReference type="HAMAP-Rule" id="MF_00530"/>
    </source>
</evidence>
<dbReference type="EMBL" id="LBTH01000050">
    <property type="protein sequence ID" value="KKQ34691.1"/>
    <property type="molecule type" value="Genomic_DNA"/>
</dbReference>
<accession>A0A0G0K233</accession>
<evidence type="ECO:0000256" key="1">
    <source>
        <dbReference type="ARBA" id="ARBA00004184"/>
    </source>
</evidence>
<organism evidence="11 12">
    <name type="scientific">candidate division WS6 bacterium GW2011_GWA2_37_6</name>
    <dbReference type="NCBI Taxonomy" id="1619087"/>
    <lineage>
        <taxon>Bacteria</taxon>
        <taxon>Candidatus Dojkabacteria</taxon>
    </lineage>
</organism>
<dbReference type="AlphaFoldDB" id="A0A0G0K233"/>
<keyword evidence="4 8" id="KW-0406">Ion transport</keyword>
<keyword evidence="3 8" id="KW-0813">Transport</keyword>
<comment type="subunit">
    <text evidence="8 9">F-type ATPases have 2 components, CF(1) - the catalytic core - and CF(0) - the membrane proton channel. CF(1) has five subunits: alpha(3), beta(3), gamma(1), delta(1), epsilon(1). CF(0) has three main subunits: a, b and c.</text>
</comment>
<dbReference type="GO" id="GO:0045259">
    <property type="term" value="C:proton-transporting ATP synthase complex"/>
    <property type="evidence" value="ECO:0007669"/>
    <property type="project" value="UniProtKB-KW"/>
</dbReference>
<reference evidence="11 12" key="1">
    <citation type="journal article" date="2015" name="Nature">
        <title>rRNA introns, odd ribosomes, and small enigmatic genomes across a large radiation of phyla.</title>
        <authorList>
            <person name="Brown C.T."/>
            <person name="Hug L.A."/>
            <person name="Thomas B.C."/>
            <person name="Sharon I."/>
            <person name="Castelle C.J."/>
            <person name="Singh A."/>
            <person name="Wilkins M.J."/>
            <person name="Williams K.H."/>
            <person name="Banfield J.F."/>
        </authorList>
    </citation>
    <scope>NUCLEOTIDE SEQUENCE [LARGE SCALE GENOMIC DNA]</scope>
</reference>
<evidence type="ECO:0000256" key="3">
    <source>
        <dbReference type="ARBA" id="ARBA00022448"/>
    </source>
</evidence>